<proteinExistence type="predicted"/>
<dbReference type="AlphaFoldDB" id="A0A433HH25"/>
<accession>A0A433HH25</accession>
<evidence type="ECO:0000313" key="1">
    <source>
        <dbReference type="EMBL" id="RUQ27482.1"/>
    </source>
</evidence>
<dbReference type="RefSeq" id="WP_126865867.1">
    <property type="nucleotide sequence ID" value="NZ_JAUSTX010000037.1"/>
</dbReference>
<dbReference type="EMBL" id="RYZZ01000025">
    <property type="protein sequence ID" value="RUQ27482.1"/>
    <property type="molecule type" value="Genomic_DNA"/>
</dbReference>
<reference evidence="1 2" key="1">
    <citation type="submission" date="2018-12" db="EMBL/GenBank/DDBJ databases">
        <title>Bacillus chawlae sp. nov., Bacillus glennii sp. nov., and Bacillus saganii sp. nov. Isolated from the Vehicle Assembly Building at Kennedy Space Center where the Viking Spacecraft were Assembled.</title>
        <authorList>
            <person name="Seuylemezian A."/>
            <person name="Vaishampayan P."/>
        </authorList>
    </citation>
    <scope>NUCLEOTIDE SEQUENCE [LARGE SCALE GENOMIC DNA]</scope>
    <source>
        <strain evidence="1 2">L5</strain>
    </source>
</reference>
<gene>
    <name evidence="1" type="ORF">ELQ35_15695</name>
</gene>
<evidence type="ECO:0000313" key="2">
    <source>
        <dbReference type="Proteomes" id="UP000267430"/>
    </source>
</evidence>
<dbReference type="Proteomes" id="UP000267430">
    <property type="component" value="Unassembled WGS sequence"/>
</dbReference>
<keyword evidence="2" id="KW-1185">Reference proteome</keyword>
<name>A0A433HH25_9BACI</name>
<organism evidence="1 2">
    <name type="scientific">Peribacillus cavernae</name>
    <dbReference type="NCBI Taxonomy" id="1674310"/>
    <lineage>
        <taxon>Bacteria</taxon>
        <taxon>Bacillati</taxon>
        <taxon>Bacillota</taxon>
        <taxon>Bacilli</taxon>
        <taxon>Bacillales</taxon>
        <taxon>Bacillaceae</taxon>
        <taxon>Peribacillus</taxon>
    </lineage>
</organism>
<dbReference type="OrthoDB" id="2351239at2"/>
<protein>
    <submittedName>
        <fullName evidence="1">Uncharacterized protein</fullName>
    </submittedName>
</protein>
<sequence>MRFANEVSGIRTWMEVDCRQVFQEIEAKTEFLIPNEILDNEEKLVGFFNERISEVVENPEVFRQPFSYQSHYTGSKPHCIGGMVGGLAAGILGGMLLSEIMDGFDLDGFAEGAADTIGMDEDLLDMNEGGDFGDFGDFFDGGDE</sequence>
<comment type="caution">
    <text evidence="1">The sequence shown here is derived from an EMBL/GenBank/DDBJ whole genome shotgun (WGS) entry which is preliminary data.</text>
</comment>